<feature type="transmembrane region" description="Helical" evidence="9">
    <location>
        <begin position="308"/>
        <end position="326"/>
    </location>
</feature>
<feature type="transmembrane region" description="Helical" evidence="9">
    <location>
        <begin position="280"/>
        <end position="302"/>
    </location>
</feature>
<evidence type="ECO:0000256" key="4">
    <source>
        <dbReference type="ARBA" id="ARBA00022801"/>
    </source>
</evidence>
<evidence type="ECO:0000256" key="8">
    <source>
        <dbReference type="SAM" id="MobiDB-lite"/>
    </source>
</evidence>
<dbReference type="SMART" id="SM00730">
    <property type="entry name" value="PSN"/>
    <property type="match status" value="1"/>
</dbReference>
<comment type="subcellular location">
    <subcellularLocation>
        <location evidence="1">Endoplasmic reticulum membrane</location>
        <topology evidence="1">Multi-pass membrane protein</topology>
    </subcellularLocation>
</comment>
<name>A0ABR1F981_9ASCO</name>
<keyword evidence="11" id="KW-1185">Reference proteome</keyword>
<keyword evidence="4" id="KW-0378">Hydrolase</keyword>
<evidence type="ECO:0000256" key="2">
    <source>
        <dbReference type="ARBA" id="ARBA00006859"/>
    </source>
</evidence>
<accession>A0ABR1F981</accession>
<protein>
    <submittedName>
        <fullName evidence="10">Signal peptide peptidase-domain-containing protein</fullName>
    </submittedName>
</protein>
<dbReference type="PANTHER" id="PTHR12174:SF23">
    <property type="entry name" value="MINOR HISTOCOMPATIBILITY ANTIGEN H13"/>
    <property type="match status" value="1"/>
</dbReference>
<feature type="transmembrane region" description="Helical" evidence="9">
    <location>
        <begin position="140"/>
        <end position="157"/>
    </location>
</feature>
<comment type="similarity">
    <text evidence="2">Belongs to the peptidase A22B family.</text>
</comment>
<dbReference type="InterPro" id="IPR006639">
    <property type="entry name" value="Preselin/SPP"/>
</dbReference>
<evidence type="ECO:0000313" key="10">
    <source>
        <dbReference type="EMBL" id="KAK7206312.1"/>
    </source>
</evidence>
<evidence type="ECO:0000313" key="11">
    <source>
        <dbReference type="Proteomes" id="UP001498771"/>
    </source>
</evidence>
<feature type="transmembrane region" description="Helical" evidence="9">
    <location>
        <begin position="236"/>
        <end position="254"/>
    </location>
</feature>
<sequence>MQNFSIPQTSLFELLEKYNLDPVIGTYAILLVSATVVIYCASHATLHRPDTALRADPKDPKFEPSDLEVPSSNEKLEAEDAYLMPVMGGFMLVGMYFLIKKLDKKYIEMFFNAYFALFGLFAVATTFGSLMLYKSYFTSADLLGLPIALAIVVGNWYTSNWILGNIMGASFAFSSIRFLTIDSFKTGYIMLIGLFLYDIFFVFGTDVMVTVATSLTVPIKLTAPRPATATSSRSEAMLGLGDIIVPAIFLSLCLRFDSWNYYRKHAGTPYSSARPFPKPFFNSAMVMYVVALLVTICVMHFFKAAQPALLYLCPGIGGAVVVTAFIKGEWAVLWGYKEISESDKADAKKEEEKAAKKKLLEEKRSEDEGEESASKE</sequence>
<feature type="transmembrane region" description="Helical" evidence="9">
    <location>
        <begin position="24"/>
        <end position="46"/>
    </location>
</feature>
<evidence type="ECO:0000256" key="1">
    <source>
        <dbReference type="ARBA" id="ARBA00004477"/>
    </source>
</evidence>
<keyword evidence="3 9" id="KW-0812">Transmembrane</keyword>
<dbReference type="InterPro" id="IPR007369">
    <property type="entry name" value="Peptidase_A22B_SPP"/>
</dbReference>
<feature type="transmembrane region" description="Helical" evidence="9">
    <location>
        <begin position="111"/>
        <end position="133"/>
    </location>
</feature>
<reference evidence="10 11" key="1">
    <citation type="submission" date="2024-03" db="EMBL/GenBank/DDBJ databases">
        <title>Genome-scale model development and genomic sequencing of the oleaginous clade Lipomyces.</title>
        <authorList>
            <consortium name="Lawrence Berkeley National Laboratory"/>
            <person name="Czajka J.J."/>
            <person name="Han Y."/>
            <person name="Kim J."/>
            <person name="Mondo S.J."/>
            <person name="Hofstad B.A."/>
            <person name="Robles A."/>
            <person name="Haridas S."/>
            <person name="Riley R."/>
            <person name="LaButti K."/>
            <person name="Pangilinan J."/>
            <person name="Andreopoulos W."/>
            <person name="Lipzen A."/>
            <person name="Yan J."/>
            <person name="Wang M."/>
            <person name="Ng V."/>
            <person name="Grigoriev I.V."/>
            <person name="Spatafora J.W."/>
            <person name="Magnuson J.K."/>
            <person name="Baker S.E."/>
            <person name="Pomraning K.R."/>
        </authorList>
    </citation>
    <scope>NUCLEOTIDE SEQUENCE [LARGE SCALE GENOMIC DNA]</scope>
    <source>
        <strain evidence="10 11">Phaff 52-87</strain>
    </source>
</reference>
<keyword evidence="6 9" id="KW-1133">Transmembrane helix</keyword>
<dbReference type="RefSeq" id="XP_064769345.1">
    <property type="nucleotide sequence ID" value="XM_064910399.1"/>
</dbReference>
<proteinExistence type="inferred from homology"/>
<dbReference type="Pfam" id="PF04258">
    <property type="entry name" value="Peptidase_A22B"/>
    <property type="match status" value="1"/>
</dbReference>
<feature type="region of interest" description="Disordered" evidence="8">
    <location>
        <begin position="342"/>
        <end position="376"/>
    </location>
</feature>
<keyword evidence="5" id="KW-0256">Endoplasmic reticulum</keyword>
<evidence type="ECO:0000256" key="3">
    <source>
        <dbReference type="ARBA" id="ARBA00022692"/>
    </source>
</evidence>
<evidence type="ECO:0000256" key="9">
    <source>
        <dbReference type="SAM" id="Phobius"/>
    </source>
</evidence>
<dbReference type="PANTHER" id="PTHR12174">
    <property type="entry name" value="SIGNAL PEPTIDE PEPTIDASE"/>
    <property type="match status" value="1"/>
</dbReference>
<evidence type="ECO:0000256" key="5">
    <source>
        <dbReference type="ARBA" id="ARBA00022824"/>
    </source>
</evidence>
<keyword evidence="7 9" id="KW-0472">Membrane</keyword>
<feature type="transmembrane region" description="Helical" evidence="9">
    <location>
        <begin position="188"/>
        <end position="216"/>
    </location>
</feature>
<dbReference type="GeneID" id="90035911"/>
<evidence type="ECO:0000256" key="6">
    <source>
        <dbReference type="ARBA" id="ARBA00022989"/>
    </source>
</evidence>
<evidence type="ECO:0000256" key="7">
    <source>
        <dbReference type="ARBA" id="ARBA00023136"/>
    </source>
</evidence>
<dbReference type="Proteomes" id="UP001498771">
    <property type="component" value="Unassembled WGS sequence"/>
</dbReference>
<feature type="transmembrane region" description="Helical" evidence="9">
    <location>
        <begin position="81"/>
        <end position="99"/>
    </location>
</feature>
<organism evidence="10 11">
    <name type="scientific">Myxozyma melibiosi</name>
    <dbReference type="NCBI Taxonomy" id="54550"/>
    <lineage>
        <taxon>Eukaryota</taxon>
        <taxon>Fungi</taxon>
        <taxon>Dikarya</taxon>
        <taxon>Ascomycota</taxon>
        <taxon>Saccharomycotina</taxon>
        <taxon>Lipomycetes</taxon>
        <taxon>Lipomycetales</taxon>
        <taxon>Lipomycetaceae</taxon>
        <taxon>Myxozyma</taxon>
    </lineage>
</organism>
<dbReference type="EMBL" id="JBBJBU010000003">
    <property type="protein sequence ID" value="KAK7206312.1"/>
    <property type="molecule type" value="Genomic_DNA"/>
</dbReference>
<gene>
    <name evidence="10" type="ORF">BZA70DRAFT_237062</name>
</gene>
<comment type="caution">
    <text evidence="10">The sequence shown here is derived from an EMBL/GenBank/DDBJ whole genome shotgun (WGS) entry which is preliminary data.</text>
</comment>